<dbReference type="HOGENOM" id="CLU_000022_45_5_4"/>
<keyword evidence="2" id="KW-0547">Nucleotide-binding</keyword>
<dbReference type="Pfam" id="PF23562">
    <property type="entry name" value="AMP-binding_C_3"/>
    <property type="match status" value="1"/>
</dbReference>
<dbReference type="AlphaFoldDB" id="A0A0E1VST2"/>
<comment type="catalytic activity">
    <reaction evidence="4">
        <text>a long-chain fatty acid + ATP + CoA = a long-chain fatty acyl-CoA + AMP + diphosphate</text>
        <dbReference type="Rhea" id="RHEA:15421"/>
        <dbReference type="ChEBI" id="CHEBI:30616"/>
        <dbReference type="ChEBI" id="CHEBI:33019"/>
        <dbReference type="ChEBI" id="CHEBI:57287"/>
        <dbReference type="ChEBI" id="CHEBI:57560"/>
        <dbReference type="ChEBI" id="CHEBI:83139"/>
        <dbReference type="ChEBI" id="CHEBI:456215"/>
        <dbReference type="EC" id="6.2.1.3"/>
    </reaction>
    <physiologicalReaction direction="left-to-right" evidence="4">
        <dbReference type="Rhea" id="RHEA:15422"/>
    </physiologicalReaction>
</comment>
<dbReference type="InterPro" id="IPR045851">
    <property type="entry name" value="AMP-bd_C_sf"/>
</dbReference>
<dbReference type="GO" id="GO:0004467">
    <property type="term" value="F:long-chain fatty acid-CoA ligase activity"/>
    <property type="evidence" value="ECO:0007669"/>
    <property type="project" value="UniProtKB-EC"/>
</dbReference>
<dbReference type="Proteomes" id="UP000001812">
    <property type="component" value="Chromosome II"/>
</dbReference>
<accession>A0A0E1VST2</accession>
<dbReference type="Gene3D" id="3.40.50.12780">
    <property type="entry name" value="N-terminal domain of ligase-like"/>
    <property type="match status" value="1"/>
</dbReference>
<dbReference type="EMBL" id="CM000833">
    <property type="protein sequence ID" value="EET03975.1"/>
    <property type="molecule type" value="Genomic_DNA"/>
</dbReference>
<dbReference type="GO" id="GO:0016020">
    <property type="term" value="C:membrane"/>
    <property type="evidence" value="ECO:0007669"/>
    <property type="project" value="TreeGrafter"/>
</dbReference>
<dbReference type="GO" id="GO:0005524">
    <property type="term" value="F:ATP binding"/>
    <property type="evidence" value="ECO:0007669"/>
    <property type="project" value="UniProtKB-KW"/>
</dbReference>
<proteinExistence type="predicted"/>
<dbReference type="Gene3D" id="3.30.300.30">
    <property type="match status" value="1"/>
</dbReference>
<dbReference type="Pfam" id="PF00501">
    <property type="entry name" value="AMP-binding"/>
    <property type="match status" value="1"/>
</dbReference>
<organism evidence="7">
    <name type="scientific">Burkholderia pseudomallei 1710a</name>
    <dbReference type="NCBI Taxonomy" id="320371"/>
    <lineage>
        <taxon>Bacteria</taxon>
        <taxon>Pseudomonadati</taxon>
        <taxon>Pseudomonadota</taxon>
        <taxon>Betaproteobacteria</taxon>
        <taxon>Burkholderiales</taxon>
        <taxon>Burkholderiaceae</taxon>
        <taxon>Burkholderia</taxon>
        <taxon>pseudomallei group</taxon>
    </lineage>
</organism>
<dbReference type="PROSITE" id="PS00455">
    <property type="entry name" value="AMP_BINDING"/>
    <property type="match status" value="1"/>
</dbReference>
<dbReference type="PANTHER" id="PTHR43272:SF33">
    <property type="entry name" value="AMP-BINDING DOMAIN-CONTAINING PROTEIN-RELATED"/>
    <property type="match status" value="1"/>
</dbReference>
<evidence type="ECO:0000259" key="6">
    <source>
        <dbReference type="Pfam" id="PF00501"/>
    </source>
</evidence>
<sequence length="598" mass="65747">MREAVPNRRKPARVGAVRTRRSRKATTHRTETAAAPRAATRKETTLTSIAPENLPLERLQHWERARADDVWLVQPGADGGVRRFTWRDAVEEARRVAAYLRALDLPRGSNIAILSKNCAHWVLADFAIWLSGHVSVPLYPTLGAESIRQVLTHCEAAALFVGKLDAWETMRAGVPPHVRSIGLPYLHDASSVGATWDDIVRDTAPLAEHVTRAADALATIVYTSGTTGEPKGVMLTFGALGWCVEPVFDLVAIGPDDRMISYLPLSHVAERGYVEMLSVRAGFTVYFSDSPDTFIADLQRARPTFFISVPRLWAKFRHAVASRLPPGPVPDAMKPMILRQLGLDQVRLAASAAAAIEPALLRWYRDLGLELLEGYGMSEVCGVSHSCRQHDMRLGYVGTPVRDVESRLADTGEIEIRSPGNTIGYYKRPDLSAALFTPDGFVRSGDKGELDEAGRLKITGRVKEIFKTSKGKYVAPSPIESRLATHPFVDACCVVGSGLAQPCALVSLSDEGRRFDGDGRRAALETSLGEHLAHVNASLDDHEKLRFVVVVDSVWNETSGFVTPTFKVRRNRVEARYAPFLDAWDARGATIVWESDTA</sequence>
<evidence type="ECO:0000256" key="2">
    <source>
        <dbReference type="ARBA" id="ARBA00022741"/>
    </source>
</evidence>
<dbReference type="InterPro" id="IPR042099">
    <property type="entry name" value="ANL_N_sf"/>
</dbReference>
<feature type="domain" description="AMP-dependent synthetase/ligase" evidence="6">
    <location>
        <begin position="61"/>
        <end position="426"/>
    </location>
</feature>
<dbReference type="InterPro" id="IPR020845">
    <property type="entry name" value="AMP-binding_CS"/>
</dbReference>
<evidence type="ECO:0000256" key="5">
    <source>
        <dbReference type="SAM" id="MobiDB-lite"/>
    </source>
</evidence>
<feature type="region of interest" description="Disordered" evidence="5">
    <location>
        <begin position="1"/>
        <end position="41"/>
    </location>
</feature>
<feature type="compositionally biased region" description="Basic residues" evidence="5">
    <location>
        <begin position="7"/>
        <end position="27"/>
    </location>
</feature>
<dbReference type="SUPFAM" id="SSF56801">
    <property type="entry name" value="Acetyl-CoA synthetase-like"/>
    <property type="match status" value="1"/>
</dbReference>
<evidence type="ECO:0000256" key="1">
    <source>
        <dbReference type="ARBA" id="ARBA00022723"/>
    </source>
</evidence>
<dbReference type="InterPro" id="IPR000873">
    <property type="entry name" value="AMP-dep_synth/lig_dom"/>
</dbReference>
<keyword evidence="3" id="KW-0067">ATP-binding</keyword>
<reference evidence="7" key="1">
    <citation type="submission" date="2009-05" db="EMBL/GenBank/DDBJ databases">
        <authorList>
            <person name="Harkins D.M."/>
            <person name="DeShazer D."/>
            <person name="Woods D.E."/>
            <person name="Brinkac L.M."/>
            <person name="Brown K.A."/>
            <person name="Hung G.C."/>
            <person name="Tuanyok A."/>
            <person name="Zhang B."/>
            <person name="Nierman W.C."/>
        </authorList>
    </citation>
    <scope>NUCLEOTIDE SEQUENCE [LARGE SCALE GENOMIC DNA]</scope>
    <source>
        <strain evidence="7">1710a</strain>
    </source>
</reference>
<dbReference type="GO" id="GO:0046872">
    <property type="term" value="F:metal ion binding"/>
    <property type="evidence" value="ECO:0007669"/>
    <property type="project" value="UniProtKB-KW"/>
</dbReference>
<keyword evidence="1" id="KW-0479">Metal-binding</keyword>
<name>A0A0E1VST2_BURPE</name>
<evidence type="ECO:0000313" key="7">
    <source>
        <dbReference type="EMBL" id="EET03975.1"/>
    </source>
</evidence>
<evidence type="ECO:0000256" key="3">
    <source>
        <dbReference type="ARBA" id="ARBA00022840"/>
    </source>
</evidence>
<evidence type="ECO:0000256" key="4">
    <source>
        <dbReference type="ARBA" id="ARBA00024484"/>
    </source>
</evidence>
<dbReference type="PANTHER" id="PTHR43272">
    <property type="entry name" value="LONG-CHAIN-FATTY-ACID--COA LIGASE"/>
    <property type="match status" value="1"/>
</dbReference>
<gene>
    <name evidence="7" type="ORF">BURPS1710A_A2069</name>
</gene>
<protein>
    <submittedName>
        <fullName evidence="7">AMP-binding domain protein</fullName>
    </submittedName>
</protein>